<dbReference type="Pfam" id="PF13510">
    <property type="entry name" value="Fer2_4"/>
    <property type="match status" value="1"/>
</dbReference>
<dbReference type="Pfam" id="PF00037">
    <property type="entry name" value="Fer4"/>
    <property type="match status" value="1"/>
</dbReference>
<evidence type="ECO:0000313" key="10">
    <source>
        <dbReference type="EMBL" id="KAJ5071965.1"/>
    </source>
</evidence>
<dbReference type="Gene3D" id="3.40.50.1780">
    <property type="match status" value="2"/>
</dbReference>
<dbReference type="InterPro" id="IPR036010">
    <property type="entry name" value="2Fe-2S_ferredoxin-like_sf"/>
</dbReference>
<dbReference type="InterPro" id="IPR017900">
    <property type="entry name" value="4Fe4S_Fe_S_CS"/>
</dbReference>
<evidence type="ECO:0000259" key="8">
    <source>
        <dbReference type="PROSITE" id="PS51379"/>
    </source>
</evidence>
<dbReference type="InterPro" id="IPR019574">
    <property type="entry name" value="NADH_UbQ_OxRdtase_Gsu_4Fe4S-bd"/>
</dbReference>
<dbReference type="PROSITE" id="PS51839">
    <property type="entry name" value="4FE4S_HC3"/>
    <property type="match status" value="1"/>
</dbReference>
<keyword evidence="4" id="KW-0677">Repeat</keyword>
<dbReference type="InterPro" id="IPR036991">
    <property type="entry name" value="Fe_hydrogenase_ssu_sf"/>
</dbReference>
<dbReference type="Pfam" id="PF10588">
    <property type="entry name" value="NADH-G_4Fe-4S_3"/>
    <property type="match status" value="1"/>
</dbReference>
<dbReference type="OrthoDB" id="10249365at2759"/>
<evidence type="ECO:0000256" key="3">
    <source>
        <dbReference type="ARBA" id="ARBA00022723"/>
    </source>
</evidence>
<dbReference type="Gene3D" id="3.10.20.740">
    <property type="match status" value="1"/>
</dbReference>
<dbReference type="InterPro" id="IPR009016">
    <property type="entry name" value="Fe_hydrogenase"/>
</dbReference>
<dbReference type="Pfam" id="PF02256">
    <property type="entry name" value="Fe_hyd_SSU"/>
    <property type="match status" value="1"/>
</dbReference>
<evidence type="ECO:0000256" key="1">
    <source>
        <dbReference type="ARBA" id="ARBA00006596"/>
    </source>
</evidence>
<dbReference type="Gene3D" id="3.30.70.20">
    <property type="match status" value="1"/>
</dbReference>
<dbReference type="InterPro" id="IPR003149">
    <property type="entry name" value="Fe_hydrogenase_ssu"/>
</dbReference>
<dbReference type="GO" id="GO:0051539">
    <property type="term" value="F:4 iron, 4 sulfur cluster binding"/>
    <property type="evidence" value="ECO:0007669"/>
    <property type="project" value="UniProtKB-KW"/>
</dbReference>
<dbReference type="GO" id="GO:0005506">
    <property type="term" value="F:iron ion binding"/>
    <property type="evidence" value="ECO:0007669"/>
    <property type="project" value="InterPro"/>
</dbReference>
<dbReference type="PANTHER" id="PTHR11615">
    <property type="entry name" value="NITRATE, FORMATE, IRON DEHYDROGENASE"/>
    <property type="match status" value="1"/>
</dbReference>
<dbReference type="NCBIfam" id="TIGR02512">
    <property type="entry name" value="FeFe_hydrog_A"/>
    <property type="match status" value="1"/>
</dbReference>
<dbReference type="InterPro" id="IPR001041">
    <property type="entry name" value="2Fe-2S_ferredoxin-type"/>
</dbReference>
<dbReference type="FunFam" id="3.30.70.20:FF:000035">
    <property type="entry name" value="Iron hydrogenase 1"/>
    <property type="match status" value="1"/>
</dbReference>
<keyword evidence="5" id="KW-0408">Iron</keyword>
<dbReference type="SUPFAM" id="SSF54862">
    <property type="entry name" value="4Fe-4S ferredoxins"/>
    <property type="match status" value="1"/>
</dbReference>
<dbReference type="PROSITE" id="PS51379">
    <property type="entry name" value="4FE4S_FER_2"/>
    <property type="match status" value="2"/>
</dbReference>
<accession>A0A9Q0LGE0</accession>
<evidence type="ECO:0000259" key="7">
    <source>
        <dbReference type="PROSITE" id="PS51085"/>
    </source>
</evidence>
<name>A0A9Q0LGE0_ANAIG</name>
<sequence length="590" mass="65732">MLRTTFNKGQTFSNLAKSVLAKQLSTTIPNYRKNKVMFFLNNKICEVEKGTTILEACKTHSVPIPTLCHHPLLSNQAQCRLCLVETDQTGKLYTACTTEVKEGMNVITNSDNVLQAVKHNLALLLADHTQECMNCEANGRCEFQKLIYIYDVPNKFPPKSKQKYEIDRSSPSIIRDMEKCIRCYRCVKACDELQGMKILSIPANGADLPPETPNNLPIYETKCINCGQCSYYCPVGAIAENSSVREVNDLLHNKKGKIVVFQTAPATRVAISEEFGLEPGTISTGKLVSAIKSLGADAVFDTNFTADLTIMEEGSELLDRVKNGGVLPMFTSCCPAWINMVEKSYPEFIPNISSARSPQGMLSSLVKNYWAQMKGIRAEDVVTVSVMPCTAKKDEAKRKQLFTDSGLAETDYVLTTRELGKLIKLNDISFPSLPEIPMTIPSAALRTAYELGTGKPLPTLHFNPVRGFETIKEAEIDFNGMPFKVAVVHGAVNIHKYLKMIKEGLAKHHFVEFMVCKGGCIGGGGEPKSLADDYLQKRMAGLYKIDDFKELRKSHLNSSINKLYETFLEHPLSHKSHHLLHTHYKDRSDN</sequence>
<dbReference type="InterPro" id="IPR017896">
    <property type="entry name" value="4Fe4S_Fe-S-bd"/>
</dbReference>
<dbReference type="OMA" id="RCETACN"/>
<dbReference type="Pfam" id="PF02906">
    <property type="entry name" value="Fe_hyd_lg_C"/>
    <property type="match status" value="1"/>
</dbReference>
<gene>
    <name evidence="10" type="ORF">M0811_09865</name>
</gene>
<keyword evidence="11" id="KW-1185">Reference proteome</keyword>
<dbReference type="AlphaFoldDB" id="A0A9Q0LGE0"/>
<dbReference type="InterPro" id="IPR050340">
    <property type="entry name" value="Cytosolic_Fe-S_CAF"/>
</dbReference>
<reference evidence="10" key="1">
    <citation type="submission" date="2022-10" db="EMBL/GenBank/DDBJ databases">
        <title>Novel sulphate-reducing endosymbionts in the free-living metamonad Anaeramoeba.</title>
        <authorList>
            <person name="Jerlstrom-Hultqvist J."/>
            <person name="Cepicka I."/>
            <person name="Gallot-Lavallee L."/>
            <person name="Salas-Leiva D."/>
            <person name="Curtis B.A."/>
            <person name="Zahonova K."/>
            <person name="Pipaliya S."/>
            <person name="Dacks J."/>
            <person name="Roger A.J."/>
        </authorList>
    </citation>
    <scope>NUCLEOTIDE SEQUENCE</scope>
    <source>
        <strain evidence="10">BMAN</strain>
    </source>
</reference>
<dbReference type="Gene3D" id="4.10.260.20">
    <property type="entry name" value="Iron hydrogenase, small subunit"/>
    <property type="match status" value="1"/>
</dbReference>
<evidence type="ECO:0000256" key="4">
    <source>
        <dbReference type="ARBA" id="ARBA00022737"/>
    </source>
</evidence>
<dbReference type="PROSITE" id="PS51085">
    <property type="entry name" value="2FE2S_FER_2"/>
    <property type="match status" value="1"/>
</dbReference>
<dbReference type="SMART" id="SM00902">
    <property type="entry name" value="Fe_hyd_SSU"/>
    <property type="match status" value="1"/>
</dbReference>
<dbReference type="InterPro" id="IPR013352">
    <property type="entry name" value="Fe_hydrogenase_subset"/>
</dbReference>
<protein>
    <submittedName>
        <fullName evidence="10">Iron hydrogenase</fullName>
    </submittedName>
</protein>
<feature type="domain" description="2Fe-2S ferredoxin-type" evidence="7">
    <location>
        <begin position="34"/>
        <end position="112"/>
    </location>
</feature>
<evidence type="ECO:0000313" key="11">
    <source>
        <dbReference type="Proteomes" id="UP001149090"/>
    </source>
</evidence>
<feature type="domain" description="4Fe-4S ferredoxin-type" evidence="8">
    <location>
        <begin position="171"/>
        <end position="201"/>
    </location>
</feature>
<keyword evidence="6" id="KW-0411">Iron-sulfur</keyword>
<organism evidence="10 11">
    <name type="scientific">Anaeramoeba ignava</name>
    <name type="common">Anaerobic marine amoeba</name>
    <dbReference type="NCBI Taxonomy" id="1746090"/>
    <lineage>
        <taxon>Eukaryota</taxon>
        <taxon>Metamonada</taxon>
        <taxon>Anaeramoebidae</taxon>
        <taxon>Anaeramoeba</taxon>
    </lineage>
</organism>
<dbReference type="GO" id="GO:0008901">
    <property type="term" value="F:ferredoxin hydrogenase activity"/>
    <property type="evidence" value="ECO:0007669"/>
    <property type="project" value="InterPro"/>
</dbReference>
<feature type="domain" description="4Fe-4S ferredoxin-type" evidence="8">
    <location>
        <begin position="214"/>
        <end position="243"/>
    </location>
</feature>
<dbReference type="SUPFAM" id="SSF54292">
    <property type="entry name" value="2Fe-2S ferredoxin-like"/>
    <property type="match status" value="1"/>
</dbReference>
<evidence type="ECO:0000256" key="5">
    <source>
        <dbReference type="ARBA" id="ARBA00023004"/>
    </source>
</evidence>
<dbReference type="CDD" id="cd00207">
    <property type="entry name" value="fer2"/>
    <property type="match status" value="1"/>
</dbReference>
<dbReference type="SUPFAM" id="SSF53920">
    <property type="entry name" value="Fe-only hydrogenase"/>
    <property type="match status" value="1"/>
</dbReference>
<dbReference type="InterPro" id="IPR004108">
    <property type="entry name" value="Fe_hydrogenase_lsu_C"/>
</dbReference>
<evidence type="ECO:0000259" key="9">
    <source>
        <dbReference type="PROSITE" id="PS51839"/>
    </source>
</evidence>
<dbReference type="EMBL" id="JAPDFW010000084">
    <property type="protein sequence ID" value="KAJ5071965.1"/>
    <property type="molecule type" value="Genomic_DNA"/>
</dbReference>
<dbReference type="Proteomes" id="UP001149090">
    <property type="component" value="Unassembled WGS sequence"/>
</dbReference>
<feature type="domain" description="4Fe-4S His(Cys)3-ligated-type" evidence="9">
    <location>
        <begin position="112"/>
        <end position="151"/>
    </location>
</feature>
<keyword evidence="3" id="KW-0479">Metal-binding</keyword>
<evidence type="ECO:0000256" key="6">
    <source>
        <dbReference type="ARBA" id="ARBA00023014"/>
    </source>
</evidence>
<comment type="similarity">
    <text evidence="1">Belongs to the NARF family.</text>
</comment>
<keyword evidence="2" id="KW-0004">4Fe-4S</keyword>
<dbReference type="PROSITE" id="PS00198">
    <property type="entry name" value="4FE4S_FER_1"/>
    <property type="match status" value="1"/>
</dbReference>
<dbReference type="SMART" id="SM00929">
    <property type="entry name" value="NADH-G_4Fe-4S_3"/>
    <property type="match status" value="1"/>
</dbReference>
<evidence type="ECO:0000256" key="2">
    <source>
        <dbReference type="ARBA" id="ARBA00022485"/>
    </source>
</evidence>
<proteinExistence type="inferred from homology"/>
<comment type="caution">
    <text evidence="10">The sequence shown here is derived from an EMBL/GenBank/DDBJ whole genome shotgun (WGS) entry which is preliminary data.</text>
</comment>